<dbReference type="InterPro" id="IPR011992">
    <property type="entry name" value="EF-hand-dom_pair"/>
</dbReference>
<dbReference type="Proteomes" id="UP000029981">
    <property type="component" value="Chromosome 3"/>
</dbReference>
<dbReference type="CDD" id="cd00051">
    <property type="entry name" value="EFh"/>
    <property type="match status" value="1"/>
</dbReference>
<dbReference type="PANTHER" id="PTHR23050">
    <property type="entry name" value="CALCIUM BINDING PROTEIN"/>
    <property type="match status" value="1"/>
</dbReference>
<reference evidence="4 5" key="2">
    <citation type="journal article" date="2009" name="PLoS ONE">
        <title>An integrated genetic and cytogenetic map of the cucumber genome.</title>
        <authorList>
            <person name="Ren Y."/>
            <person name="Zhang Z."/>
            <person name="Liu J."/>
            <person name="Staub J.E."/>
            <person name="Han Y."/>
            <person name="Cheng Z."/>
            <person name="Li X."/>
            <person name="Lu J."/>
            <person name="Miao H."/>
            <person name="Kang H."/>
            <person name="Xie B."/>
            <person name="Gu X."/>
            <person name="Wang X."/>
            <person name="Du Y."/>
            <person name="Jin W."/>
            <person name="Huang S."/>
        </authorList>
    </citation>
    <scope>NUCLEOTIDE SEQUENCE [LARGE SCALE GENOMIC DNA]</scope>
    <source>
        <strain evidence="5">cv. 9930</strain>
    </source>
</reference>
<reference evidence="4 5" key="4">
    <citation type="journal article" date="2011" name="BMC Genomics">
        <title>RNA-Seq improves annotation of protein-coding genes in the cucumber genome.</title>
        <authorList>
            <person name="Li Z."/>
            <person name="Zhang Z."/>
            <person name="Yan P."/>
            <person name="Huang S."/>
            <person name="Fei Z."/>
            <person name="Lin K."/>
        </authorList>
    </citation>
    <scope>NUCLEOTIDE SEQUENCE [LARGE SCALE GENOMIC DNA]</scope>
    <source>
        <strain evidence="5">cv. 9930</strain>
    </source>
</reference>
<keyword evidence="5" id="KW-1185">Reference proteome</keyword>
<evidence type="ECO:0000259" key="3">
    <source>
        <dbReference type="PROSITE" id="PS50222"/>
    </source>
</evidence>
<dbReference type="FunFam" id="1.10.238.10:FF:000178">
    <property type="entry name" value="Calmodulin-2 A"/>
    <property type="match status" value="1"/>
</dbReference>
<organism evidence="4 5">
    <name type="scientific">Cucumis sativus</name>
    <name type="common">Cucumber</name>
    <dbReference type="NCBI Taxonomy" id="3659"/>
    <lineage>
        <taxon>Eukaryota</taxon>
        <taxon>Viridiplantae</taxon>
        <taxon>Streptophyta</taxon>
        <taxon>Embryophyta</taxon>
        <taxon>Tracheophyta</taxon>
        <taxon>Spermatophyta</taxon>
        <taxon>Magnoliopsida</taxon>
        <taxon>eudicotyledons</taxon>
        <taxon>Gunneridae</taxon>
        <taxon>Pentapetalae</taxon>
        <taxon>rosids</taxon>
        <taxon>fabids</taxon>
        <taxon>Cucurbitales</taxon>
        <taxon>Cucurbitaceae</taxon>
        <taxon>Benincaseae</taxon>
        <taxon>Cucumis</taxon>
    </lineage>
</organism>
<reference evidence="4 5" key="1">
    <citation type="journal article" date="2009" name="Nat. Genet.">
        <title>The genome of the cucumber, Cucumis sativus L.</title>
        <authorList>
            <person name="Huang S."/>
            <person name="Li R."/>
            <person name="Zhang Z."/>
            <person name="Li L."/>
            <person name="Gu X."/>
            <person name="Fan W."/>
            <person name="Lucas W.J."/>
            <person name="Wang X."/>
            <person name="Xie B."/>
            <person name="Ni P."/>
            <person name="Ren Y."/>
            <person name="Zhu H."/>
            <person name="Li J."/>
            <person name="Lin K."/>
            <person name="Jin W."/>
            <person name="Fei Z."/>
            <person name="Li G."/>
            <person name="Staub J."/>
            <person name="Kilian A."/>
            <person name="van der Vossen E.A."/>
            <person name="Wu Y."/>
            <person name="Guo J."/>
            <person name="He J."/>
            <person name="Jia Z."/>
            <person name="Ren Y."/>
            <person name="Tian G."/>
            <person name="Lu Y."/>
            <person name="Ruan J."/>
            <person name="Qian W."/>
            <person name="Wang M."/>
            <person name="Huang Q."/>
            <person name="Li B."/>
            <person name="Xuan Z."/>
            <person name="Cao J."/>
            <person name="Asan"/>
            <person name="Wu Z."/>
            <person name="Zhang J."/>
            <person name="Cai Q."/>
            <person name="Bai Y."/>
            <person name="Zhao B."/>
            <person name="Han Y."/>
            <person name="Li Y."/>
            <person name="Li X."/>
            <person name="Wang S."/>
            <person name="Shi Q."/>
            <person name="Liu S."/>
            <person name="Cho W.K."/>
            <person name="Kim J.Y."/>
            <person name="Xu Y."/>
            <person name="Heller-Uszynska K."/>
            <person name="Miao H."/>
            <person name="Cheng Z."/>
            <person name="Zhang S."/>
            <person name="Wu J."/>
            <person name="Yang Y."/>
            <person name="Kang H."/>
            <person name="Li M."/>
            <person name="Liang H."/>
            <person name="Ren X."/>
            <person name="Shi Z."/>
            <person name="Wen M."/>
            <person name="Jian M."/>
            <person name="Yang H."/>
            <person name="Zhang G."/>
            <person name="Yang Z."/>
            <person name="Chen R."/>
            <person name="Liu S."/>
            <person name="Li J."/>
            <person name="Ma L."/>
            <person name="Liu H."/>
            <person name="Zhou Y."/>
            <person name="Zhao J."/>
            <person name="Fang X."/>
            <person name="Li G."/>
            <person name="Fang L."/>
            <person name="Li Y."/>
            <person name="Liu D."/>
            <person name="Zheng H."/>
            <person name="Zhang Y."/>
            <person name="Qin N."/>
            <person name="Li Z."/>
            <person name="Yang G."/>
            <person name="Yang S."/>
            <person name="Bolund L."/>
            <person name="Kristiansen K."/>
            <person name="Zheng H."/>
            <person name="Li S."/>
            <person name="Zhang X."/>
            <person name="Yang H."/>
            <person name="Wang J."/>
            <person name="Sun R."/>
            <person name="Zhang B."/>
            <person name="Jiang S."/>
            <person name="Wang J."/>
            <person name="Du Y."/>
            <person name="Li S."/>
        </authorList>
    </citation>
    <scope>NUCLEOTIDE SEQUENCE [LARGE SCALE GENOMIC DNA]</scope>
    <source>
        <strain evidence="5">cv. 9930</strain>
    </source>
</reference>
<keyword evidence="2" id="KW-0106">Calcium</keyword>
<dbReference type="AlphaFoldDB" id="A0A0A0L828"/>
<proteinExistence type="predicted"/>
<protein>
    <recommendedName>
        <fullName evidence="3">EF-hand domain-containing protein</fullName>
    </recommendedName>
</protein>
<keyword evidence="1" id="KW-0677">Repeat</keyword>
<accession>A0A0A0L828</accession>
<dbReference type="OrthoDB" id="26525at2759"/>
<dbReference type="InterPro" id="IPR002048">
    <property type="entry name" value="EF_hand_dom"/>
</dbReference>
<dbReference type="GO" id="GO:0043226">
    <property type="term" value="C:organelle"/>
    <property type="evidence" value="ECO:0007669"/>
    <property type="project" value="UniProtKB-ARBA"/>
</dbReference>
<evidence type="ECO:0000256" key="1">
    <source>
        <dbReference type="ARBA" id="ARBA00022737"/>
    </source>
</evidence>
<dbReference type="Pfam" id="PF13499">
    <property type="entry name" value="EF-hand_7"/>
    <property type="match status" value="2"/>
</dbReference>
<dbReference type="GO" id="GO:0005509">
    <property type="term" value="F:calcium ion binding"/>
    <property type="evidence" value="ECO:0000318"/>
    <property type="project" value="GO_Central"/>
</dbReference>
<evidence type="ECO:0000313" key="5">
    <source>
        <dbReference type="Proteomes" id="UP000029981"/>
    </source>
</evidence>
<dbReference type="STRING" id="3659.A0A0A0L828"/>
<evidence type="ECO:0000313" key="4">
    <source>
        <dbReference type="EMBL" id="KGN57174.1"/>
    </source>
</evidence>
<dbReference type="eggNOG" id="KOG0027">
    <property type="taxonomic scope" value="Eukaryota"/>
</dbReference>
<gene>
    <name evidence="4" type="ORF">Csa_3G167380</name>
</gene>
<dbReference type="GO" id="GO:0042538">
    <property type="term" value="P:hyperosmotic salinity response"/>
    <property type="evidence" value="ECO:0007669"/>
    <property type="project" value="EnsemblPlants"/>
</dbReference>
<dbReference type="InterPro" id="IPR018247">
    <property type="entry name" value="EF_Hand_1_Ca_BS"/>
</dbReference>
<dbReference type="PROSITE" id="PS50222">
    <property type="entry name" value="EF_HAND_2"/>
    <property type="match status" value="2"/>
</dbReference>
<feature type="domain" description="EF-hand" evidence="3">
    <location>
        <begin position="35"/>
        <end position="70"/>
    </location>
</feature>
<sequence length="176" mass="19309">MCPQLFSQISSFISYRLYFSAMCPSGTASDDRSDVASVGFRQAFEVLDADHDGKISRDDLRKFYSGGGDADEDAIGSMIAAADLNRNGVVEYEEFERVLSGGRRRSTGIMEEVFKTMDKDGDGRLSHGDLKSYMHLAGFSISDEEVTAMIRFGGGDESDGVCYEGLLKILAVDNMY</sequence>
<dbReference type="InterPro" id="IPR050145">
    <property type="entry name" value="Centrin_CML-like"/>
</dbReference>
<name>A0A0A0L828_CUCSA</name>
<dbReference type="SUPFAM" id="SSF47473">
    <property type="entry name" value="EF-hand"/>
    <property type="match status" value="1"/>
</dbReference>
<dbReference type="SMART" id="SM00054">
    <property type="entry name" value="EFh"/>
    <property type="match status" value="3"/>
</dbReference>
<dbReference type="PROSITE" id="PS00018">
    <property type="entry name" value="EF_HAND_1"/>
    <property type="match status" value="2"/>
</dbReference>
<reference evidence="4 5" key="3">
    <citation type="journal article" date="2010" name="BMC Genomics">
        <title>Transcriptome sequencing and comparative analysis of cucumber flowers with different sex types.</title>
        <authorList>
            <person name="Guo S."/>
            <person name="Zheng Y."/>
            <person name="Joung J.G."/>
            <person name="Liu S."/>
            <person name="Zhang Z."/>
            <person name="Crasta O.R."/>
            <person name="Sobral B.W."/>
            <person name="Xu Y."/>
            <person name="Huang S."/>
            <person name="Fei Z."/>
        </authorList>
    </citation>
    <scope>NUCLEOTIDE SEQUENCE [LARGE SCALE GENOMIC DNA]</scope>
    <source>
        <strain evidence="5">cv. 9930</strain>
    </source>
</reference>
<feature type="domain" description="EF-hand" evidence="3">
    <location>
        <begin position="105"/>
        <end position="140"/>
    </location>
</feature>
<evidence type="ECO:0000256" key="2">
    <source>
        <dbReference type="ARBA" id="ARBA00022837"/>
    </source>
</evidence>
<dbReference type="GO" id="GO:0005829">
    <property type="term" value="C:cytosol"/>
    <property type="evidence" value="ECO:0007669"/>
    <property type="project" value="EnsemblPlants"/>
</dbReference>
<dbReference type="Gene3D" id="1.10.238.10">
    <property type="entry name" value="EF-hand"/>
    <property type="match status" value="1"/>
</dbReference>
<dbReference type="Gramene" id="KGN57174">
    <property type="protein sequence ID" value="KGN57174"/>
    <property type="gene ID" value="Csa_3G167380"/>
</dbReference>
<dbReference type="OMA" id="GFARLMM"/>
<dbReference type="EMBL" id="CM002924">
    <property type="protein sequence ID" value="KGN57174.1"/>
    <property type="molecule type" value="Genomic_DNA"/>
</dbReference>